<dbReference type="RefSeq" id="WP_114834154.1">
    <property type="nucleotide sequence ID" value="NZ_LR699114.1"/>
</dbReference>
<evidence type="ECO:0000256" key="2">
    <source>
        <dbReference type="ARBA" id="ARBA00022723"/>
    </source>
</evidence>
<dbReference type="GO" id="GO:0090614">
    <property type="term" value="F:5'-methylthioadenosine deaminase activity"/>
    <property type="evidence" value="ECO:0007669"/>
    <property type="project" value="UniProtKB-UniRule"/>
</dbReference>
<evidence type="ECO:0000313" key="7">
    <source>
        <dbReference type="EMBL" id="RDI44809.1"/>
    </source>
</evidence>
<accession>A0A370GNB5</accession>
<feature type="binding site" evidence="5">
    <location>
        <position position="191"/>
    </location>
    <ligand>
        <name>substrate</name>
    </ligand>
</feature>
<dbReference type="InterPro" id="IPR050287">
    <property type="entry name" value="MTA/SAH_deaminase"/>
</dbReference>
<dbReference type="Gene3D" id="3.20.20.140">
    <property type="entry name" value="Metal-dependent hydrolases"/>
    <property type="match status" value="1"/>
</dbReference>
<evidence type="ECO:0000313" key="8">
    <source>
        <dbReference type="Proteomes" id="UP000254720"/>
    </source>
</evidence>
<comment type="catalytic activity">
    <reaction evidence="5">
        <text>S-adenosyl-L-homocysteine + H2O + H(+) = S-inosyl-L-homocysteine + NH4(+)</text>
        <dbReference type="Rhea" id="RHEA:20716"/>
        <dbReference type="ChEBI" id="CHEBI:15377"/>
        <dbReference type="ChEBI" id="CHEBI:15378"/>
        <dbReference type="ChEBI" id="CHEBI:28938"/>
        <dbReference type="ChEBI" id="CHEBI:57856"/>
        <dbReference type="ChEBI" id="CHEBI:57985"/>
        <dbReference type="EC" id="3.5.4.28"/>
    </reaction>
</comment>
<feature type="binding site" evidence="5">
    <location>
        <position position="221"/>
    </location>
    <ligand>
        <name>substrate</name>
    </ligand>
</feature>
<comment type="cofactor">
    <cofactor evidence="5">
        <name>Zn(2+)</name>
        <dbReference type="ChEBI" id="CHEBI:29105"/>
    </cofactor>
    <text evidence="5">Binds 1 zinc ion per subunit.</text>
</comment>
<comment type="similarity">
    <text evidence="1">Belongs to the metallo-dependent hydrolases superfamily. ATZ/TRZ family.</text>
</comment>
<gene>
    <name evidence="5" type="primary">mtaD</name>
    <name evidence="7" type="ORF">C8D86_10862</name>
</gene>
<dbReference type="Proteomes" id="UP000254720">
    <property type="component" value="Unassembled WGS sequence"/>
</dbReference>
<dbReference type="GO" id="GO:0046872">
    <property type="term" value="F:metal ion binding"/>
    <property type="evidence" value="ECO:0007669"/>
    <property type="project" value="UniProtKB-KW"/>
</dbReference>
<dbReference type="InterPro" id="IPR032466">
    <property type="entry name" value="Metal_Hydrolase"/>
</dbReference>
<dbReference type="InterPro" id="IPR006680">
    <property type="entry name" value="Amidohydro-rel"/>
</dbReference>
<dbReference type="HAMAP" id="MF_01281">
    <property type="entry name" value="MTA_SAH_deamin"/>
    <property type="match status" value="1"/>
</dbReference>
<comment type="caution">
    <text evidence="7">The sequence shown here is derived from an EMBL/GenBank/DDBJ whole genome shotgun (WGS) entry which is preliminary data.</text>
</comment>
<keyword evidence="3 5" id="KW-0378">Hydrolase</keyword>
<keyword evidence="2 5" id="KW-0479">Metal-binding</keyword>
<keyword evidence="8" id="KW-1185">Reference proteome</keyword>
<organism evidence="7 8">
    <name type="scientific">Aquicella lusitana</name>
    <dbReference type="NCBI Taxonomy" id="254246"/>
    <lineage>
        <taxon>Bacteria</taxon>
        <taxon>Pseudomonadati</taxon>
        <taxon>Pseudomonadota</taxon>
        <taxon>Gammaproteobacteria</taxon>
        <taxon>Legionellales</taxon>
        <taxon>Coxiellaceae</taxon>
        <taxon>Aquicella</taxon>
    </lineage>
</organism>
<comment type="function">
    <text evidence="5">Catalyzes the deamination of 5-methylthioadenosine and S-adenosyl-L-homocysteine into 5-methylthioinosine and S-inosyl-L-homocysteine, respectively. Is also able to deaminate adenosine.</text>
</comment>
<evidence type="ECO:0000256" key="1">
    <source>
        <dbReference type="ARBA" id="ARBA00006745"/>
    </source>
</evidence>
<feature type="binding site" evidence="5">
    <location>
        <position position="218"/>
    </location>
    <ligand>
        <name>Zn(2+)</name>
        <dbReference type="ChEBI" id="CHEBI:29105"/>
    </ligand>
</feature>
<comment type="caution">
    <text evidence="5">Lacks conserved residue(s) required for the propagation of feature annotation.</text>
</comment>
<dbReference type="PANTHER" id="PTHR43794:SF11">
    <property type="entry name" value="AMIDOHYDROLASE-RELATED DOMAIN-CONTAINING PROTEIN"/>
    <property type="match status" value="1"/>
</dbReference>
<comment type="catalytic activity">
    <reaction evidence="5">
        <text>S-methyl-5'-thioadenosine + H2O + H(+) = S-methyl-5'-thioinosine + NH4(+)</text>
        <dbReference type="Rhea" id="RHEA:25025"/>
        <dbReference type="ChEBI" id="CHEBI:15377"/>
        <dbReference type="ChEBI" id="CHEBI:15378"/>
        <dbReference type="ChEBI" id="CHEBI:17509"/>
        <dbReference type="ChEBI" id="CHEBI:28938"/>
        <dbReference type="ChEBI" id="CHEBI:48595"/>
        <dbReference type="EC" id="3.5.4.31"/>
    </reaction>
</comment>
<dbReference type="InterPro" id="IPR011059">
    <property type="entry name" value="Metal-dep_hydrolase_composite"/>
</dbReference>
<dbReference type="InterPro" id="IPR023512">
    <property type="entry name" value="Deaminase_MtaD/DadD"/>
</dbReference>
<feature type="domain" description="Amidohydrolase-related" evidence="6">
    <location>
        <begin position="61"/>
        <end position="409"/>
    </location>
</feature>
<sequence>MEKIDHLIHAKWIITCEEAQALLENHALAIRDDKILAILPSKDAERKYQATSVHHYSSHAVMPGLINSHTHLAMNAFRGLADDLDLMDWLNHYIWPSESKWVSQELVYDASLLAMGEMIRGGITCFNDMYFFMGATAEAADLSGLRAHIGMTIIDVPTAWAKTPEEYFAKALEFYHQYKDKKRITPTLAPHSTYTVSTEHLIKAKEIADTHRLKINIHLQEAPAEIQQSLEKYHKRPLERLQEIGMASPDLIAIHMTQVNDNDFDILQKTKPSIVHCPESNMKLVCGGCPVEKLTRLGINVALGTDGAASNNDLDMFSEMRTAALLGKTVANDPKAVSAEKVIKMATLNGAKALGIDHLTGSLAPGKAADLIAIDLEQIETLPLYHPISQIVYASSRYQVAHVWVAGKQLLKNRELLTLNEKELLNKAQYWGKKIKNSV</sequence>
<evidence type="ECO:0000256" key="3">
    <source>
        <dbReference type="ARBA" id="ARBA00022801"/>
    </source>
</evidence>
<dbReference type="PANTHER" id="PTHR43794">
    <property type="entry name" value="AMINOHYDROLASE SSNA-RELATED"/>
    <property type="match status" value="1"/>
</dbReference>
<evidence type="ECO:0000259" key="6">
    <source>
        <dbReference type="Pfam" id="PF01979"/>
    </source>
</evidence>
<dbReference type="OrthoDB" id="9787621at2"/>
<comment type="similarity">
    <text evidence="5">Belongs to the metallo-dependent hydrolases superfamily. MTA/SAH deaminase family.</text>
</comment>
<feature type="binding site" evidence="5">
    <location>
        <position position="71"/>
    </location>
    <ligand>
        <name>Zn(2+)</name>
        <dbReference type="ChEBI" id="CHEBI:29105"/>
    </ligand>
</feature>
<dbReference type="AlphaFoldDB" id="A0A370GNB5"/>
<dbReference type="EC" id="3.5.4.31" evidence="5"/>
<dbReference type="CDD" id="cd01298">
    <property type="entry name" value="ATZ_TRZ_like"/>
    <property type="match status" value="1"/>
</dbReference>
<name>A0A370GNB5_9COXI</name>
<dbReference type="NCBIfam" id="NF006549">
    <property type="entry name" value="PRK09045.1"/>
    <property type="match status" value="1"/>
</dbReference>
<dbReference type="Pfam" id="PF01979">
    <property type="entry name" value="Amidohydro_1"/>
    <property type="match status" value="1"/>
</dbReference>
<feature type="binding site" evidence="5">
    <location>
        <position position="306"/>
    </location>
    <ligand>
        <name>Zn(2+)</name>
        <dbReference type="ChEBI" id="CHEBI:29105"/>
    </ligand>
</feature>
<dbReference type="SUPFAM" id="SSF51338">
    <property type="entry name" value="Composite domain of metallo-dependent hydrolases"/>
    <property type="match status" value="1"/>
</dbReference>
<evidence type="ECO:0000256" key="5">
    <source>
        <dbReference type="HAMAP-Rule" id="MF_01281"/>
    </source>
</evidence>
<proteinExistence type="inferred from homology"/>
<evidence type="ECO:0000256" key="4">
    <source>
        <dbReference type="ARBA" id="ARBA00022833"/>
    </source>
</evidence>
<feature type="binding site" evidence="5">
    <location>
        <position position="69"/>
    </location>
    <ligand>
        <name>Zn(2+)</name>
        <dbReference type="ChEBI" id="CHEBI:29105"/>
    </ligand>
</feature>
<protein>
    <recommendedName>
        <fullName evidence="5">5-methylthioadenosine/S-adenosylhomocysteine deaminase</fullName>
        <shortName evidence="5">MTA/SAH deaminase</shortName>
        <ecNumber evidence="5">3.5.4.28</ecNumber>
        <ecNumber evidence="5">3.5.4.31</ecNumber>
    </recommendedName>
</protein>
<feature type="binding site" evidence="5">
    <location>
        <position position="306"/>
    </location>
    <ligand>
        <name>substrate</name>
    </ligand>
</feature>
<dbReference type="EC" id="3.5.4.28" evidence="5"/>
<reference evidence="7 8" key="1">
    <citation type="submission" date="2018-07" db="EMBL/GenBank/DDBJ databases">
        <title>Genomic Encyclopedia of Type Strains, Phase IV (KMG-IV): sequencing the most valuable type-strain genomes for metagenomic binning, comparative biology and taxonomic classification.</title>
        <authorList>
            <person name="Goeker M."/>
        </authorList>
    </citation>
    <scope>NUCLEOTIDE SEQUENCE [LARGE SCALE GENOMIC DNA]</scope>
    <source>
        <strain evidence="7 8">DSM 16500</strain>
    </source>
</reference>
<feature type="binding site" evidence="5">
    <location>
        <position position="98"/>
    </location>
    <ligand>
        <name>substrate</name>
    </ligand>
</feature>
<keyword evidence="4 5" id="KW-0862">Zinc</keyword>
<dbReference type="SUPFAM" id="SSF51556">
    <property type="entry name" value="Metallo-dependent hydrolases"/>
    <property type="match status" value="1"/>
</dbReference>
<dbReference type="GO" id="GO:0050270">
    <property type="term" value="F:S-adenosylhomocysteine deaminase activity"/>
    <property type="evidence" value="ECO:0007669"/>
    <property type="project" value="UniProtKB-UniRule"/>
</dbReference>
<dbReference type="Gene3D" id="2.30.40.10">
    <property type="entry name" value="Urease, subunit C, domain 1"/>
    <property type="match status" value="1"/>
</dbReference>
<dbReference type="FunFam" id="3.20.20.140:FF:000014">
    <property type="entry name" value="5-methylthioadenosine/S-adenosylhomocysteine deaminase"/>
    <property type="match status" value="1"/>
</dbReference>
<dbReference type="EMBL" id="QQAX01000008">
    <property type="protein sequence ID" value="RDI44809.1"/>
    <property type="molecule type" value="Genomic_DNA"/>
</dbReference>